<feature type="region of interest" description="Disordered" evidence="8">
    <location>
        <begin position="68"/>
        <end position="89"/>
    </location>
</feature>
<dbReference type="Gene3D" id="1.20.120.290">
    <property type="entry name" value="Oxygen-evolving enhancer protein 3 (PsbQ), four-helix up-down bundle"/>
    <property type="match status" value="1"/>
</dbReference>
<comment type="similarity">
    <text evidence="7">Belongs to the PsbQ family.</text>
</comment>
<feature type="region of interest" description="Disordered" evidence="8">
    <location>
        <begin position="1"/>
        <end position="20"/>
    </location>
</feature>
<evidence type="ECO:0000256" key="6">
    <source>
        <dbReference type="ARBA" id="ARBA00023136"/>
    </source>
</evidence>
<dbReference type="SMR" id="A0A843X734"/>
<feature type="compositionally biased region" description="Low complexity" evidence="8">
    <location>
        <begin position="7"/>
        <end position="20"/>
    </location>
</feature>
<proteinExistence type="inferred from homology"/>
<dbReference type="GO" id="GO:0009535">
    <property type="term" value="C:chloroplast thylakoid membrane"/>
    <property type="evidence" value="ECO:0007669"/>
    <property type="project" value="UniProtKB-SubCell"/>
</dbReference>
<sequence>MLSSSVGRSRTPTSVGSSVSSVSRTTLLAQRASLYGPISATYRSLVASTMAMAGVLALLCSWRRRTLEPSSNSSNKTDLTSTAGGDRSSAMDCRGNMYRIRECACNLLLAMEDDLAGDDEDAWELMARDIRLRSTFLFCDLNRLISIAGDGEVKLSLTALANRLFYHMEELGRAIKSRSVPQAESCYGDAAVVLQEVVAAMVPSH</sequence>
<keyword evidence="10" id="KW-1185">Reference proteome</keyword>
<gene>
    <name evidence="9" type="ORF">Taro_047395</name>
</gene>
<keyword evidence="4" id="KW-0809">Transit peptide</keyword>
<dbReference type="InterPro" id="IPR023222">
    <property type="entry name" value="PsbQ-like_dom_sf"/>
</dbReference>
<evidence type="ECO:0000313" key="9">
    <source>
        <dbReference type="EMBL" id="MQM14464.1"/>
    </source>
</evidence>
<keyword evidence="5" id="KW-0793">Thylakoid</keyword>
<evidence type="ECO:0000313" key="10">
    <source>
        <dbReference type="Proteomes" id="UP000652761"/>
    </source>
</evidence>
<evidence type="ECO:0000256" key="7">
    <source>
        <dbReference type="ARBA" id="ARBA00035649"/>
    </source>
</evidence>
<name>A0A843X734_COLES</name>
<dbReference type="OrthoDB" id="783722at2759"/>
<dbReference type="InterPro" id="IPR008797">
    <property type="entry name" value="PSII_PsbQ"/>
</dbReference>
<evidence type="ECO:0000256" key="3">
    <source>
        <dbReference type="ARBA" id="ARBA00022640"/>
    </source>
</evidence>
<comment type="subcellular location">
    <subcellularLocation>
        <location evidence="1">Plastid</location>
        <location evidence="1">Chloroplast thylakoid membrane</location>
    </subcellularLocation>
</comment>
<evidence type="ECO:0000256" key="1">
    <source>
        <dbReference type="ARBA" id="ARBA00004334"/>
    </source>
</evidence>
<evidence type="ECO:0000256" key="4">
    <source>
        <dbReference type="ARBA" id="ARBA00022946"/>
    </source>
</evidence>
<evidence type="ECO:0000256" key="2">
    <source>
        <dbReference type="ARBA" id="ARBA00022528"/>
    </source>
</evidence>
<evidence type="ECO:0000256" key="5">
    <source>
        <dbReference type="ARBA" id="ARBA00023078"/>
    </source>
</evidence>
<organism evidence="9 10">
    <name type="scientific">Colocasia esculenta</name>
    <name type="common">Wild taro</name>
    <name type="synonym">Arum esculentum</name>
    <dbReference type="NCBI Taxonomy" id="4460"/>
    <lineage>
        <taxon>Eukaryota</taxon>
        <taxon>Viridiplantae</taxon>
        <taxon>Streptophyta</taxon>
        <taxon>Embryophyta</taxon>
        <taxon>Tracheophyta</taxon>
        <taxon>Spermatophyta</taxon>
        <taxon>Magnoliopsida</taxon>
        <taxon>Liliopsida</taxon>
        <taxon>Araceae</taxon>
        <taxon>Aroideae</taxon>
        <taxon>Colocasieae</taxon>
        <taxon>Colocasia</taxon>
    </lineage>
</organism>
<dbReference type="Pfam" id="PF05757">
    <property type="entry name" value="PsbQ"/>
    <property type="match status" value="1"/>
</dbReference>
<dbReference type="PANTHER" id="PTHR33399">
    <property type="entry name" value="OXYGEN-EVOLVING ENHANCER PROTEIN 3-1, CHLOROPLASTIC"/>
    <property type="match status" value="1"/>
</dbReference>
<keyword evidence="6" id="KW-0472">Membrane</keyword>
<accession>A0A843X734</accession>
<dbReference type="GO" id="GO:0009767">
    <property type="term" value="P:photosynthetic electron transport chain"/>
    <property type="evidence" value="ECO:0007669"/>
    <property type="project" value="TreeGrafter"/>
</dbReference>
<dbReference type="PANTHER" id="PTHR33399:SF8">
    <property type="entry name" value="OS04G0522800 PROTEIN"/>
    <property type="match status" value="1"/>
</dbReference>
<dbReference type="GO" id="GO:0005509">
    <property type="term" value="F:calcium ion binding"/>
    <property type="evidence" value="ECO:0007669"/>
    <property type="project" value="InterPro"/>
</dbReference>
<comment type="caution">
    <text evidence="9">The sequence shown here is derived from an EMBL/GenBank/DDBJ whole genome shotgun (WGS) entry which is preliminary data.</text>
</comment>
<keyword evidence="2" id="KW-0150">Chloroplast</keyword>
<dbReference type="AlphaFoldDB" id="A0A843X734"/>
<keyword evidence="3" id="KW-0934">Plastid</keyword>
<dbReference type="EMBL" id="NMUH01006099">
    <property type="protein sequence ID" value="MQM14464.1"/>
    <property type="molecule type" value="Genomic_DNA"/>
</dbReference>
<dbReference type="SUPFAM" id="SSF101112">
    <property type="entry name" value="Oxygen-evolving enhancer protein 3"/>
    <property type="match status" value="1"/>
</dbReference>
<protein>
    <submittedName>
        <fullName evidence="9">Uncharacterized protein</fullName>
    </submittedName>
</protein>
<dbReference type="GO" id="GO:0009654">
    <property type="term" value="C:photosystem II oxygen evolving complex"/>
    <property type="evidence" value="ECO:0007669"/>
    <property type="project" value="InterPro"/>
</dbReference>
<reference evidence="9" key="1">
    <citation type="submission" date="2017-07" db="EMBL/GenBank/DDBJ databases">
        <title>Taro Niue Genome Assembly and Annotation.</title>
        <authorList>
            <person name="Atibalentja N."/>
            <person name="Keating K."/>
            <person name="Fields C.J."/>
        </authorList>
    </citation>
    <scope>NUCLEOTIDE SEQUENCE</scope>
    <source>
        <strain evidence="9">Niue_2</strain>
        <tissue evidence="9">Leaf</tissue>
    </source>
</reference>
<feature type="compositionally biased region" description="Polar residues" evidence="8">
    <location>
        <begin position="68"/>
        <end position="83"/>
    </location>
</feature>
<dbReference type="Proteomes" id="UP000652761">
    <property type="component" value="Unassembled WGS sequence"/>
</dbReference>
<dbReference type="InterPro" id="IPR054099">
    <property type="entry name" value="PSII_PsbQ_pln"/>
</dbReference>
<evidence type="ECO:0000256" key="8">
    <source>
        <dbReference type="SAM" id="MobiDB-lite"/>
    </source>
</evidence>
<dbReference type="GO" id="GO:0019898">
    <property type="term" value="C:extrinsic component of membrane"/>
    <property type="evidence" value="ECO:0007669"/>
    <property type="project" value="InterPro"/>
</dbReference>